<dbReference type="PANTHER" id="PTHR30636:SF3">
    <property type="entry name" value="UPF0701 PROTEIN YICC"/>
    <property type="match status" value="1"/>
</dbReference>
<evidence type="ECO:0000313" key="8">
    <source>
        <dbReference type="EMBL" id="ERF59577.1"/>
    </source>
</evidence>
<dbReference type="STRING" id="1125725.HMPREF1325_1747"/>
<reference evidence="10 11" key="1">
    <citation type="submission" date="2013-08" db="EMBL/GenBank/DDBJ databases">
        <authorList>
            <person name="Durkin A.S."/>
            <person name="Haft D.R."/>
            <person name="McCorrison J."/>
            <person name="Torralba M."/>
            <person name="Gillis M."/>
            <person name="Haft D.H."/>
            <person name="Methe B."/>
            <person name="Sutton G."/>
            <person name="Nelson K.E."/>
        </authorList>
    </citation>
    <scope>NUCLEOTIDE SEQUENCE [LARGE SCALE GENOMIC DNA]</scope>
    <source>
        <strain evidence="9 11">ATCC 35536</strain>
        <strain evidence="8 10">VPI DR56BR1116</strain>
    </source>
</reference>
<dbReference type="PANTHER" id="PTHR30636">
    <property type="entry name" value="UPF0701 PROTEIN YICC"/>
    <property type="match status" value="1"/>
</dbReference>
<evidence type="ECO:0000259" key="6">
    <source>
        <dbReference type="Pfam" id="PF03755"/>
    </source>
</evidence>
<dbReference type="Pfam" id="PF08340">
    <property type="entry name" value="YicC-like_C"/>
    <property type="match status" value="1"/>
</dbReference>
<dbReference type="Pfam" id="PF03755">
    <property type="entry name" value="YicC-like_N"/>
    <property type="match status" value="1"/>
</dbReference>
<evidence type="ECO:0000256" key="3">
    <source>
        <dbReference type="ARBA" id="ARBA00022759"/>
    </source>
</evidence>
<evidence type="ECO:0000259" key="7">
    <source>
        <dbReference type="Pfam" id="PF08340"/>
    </source>
</evidence>
<dbReference type="PATRIC" id="fig|1125725.3.peg.2502"/>
<comment type="cofactor">
    <cofactor evidence="1">
        <name>a divalent metal cation</name>
        <dbReference type="ChEBI" id="CHEBI:60240"/>
    </cofactor>
</comment>
<comment type="caution">
    <text evidence="8">The sequence shown here is derived from an EMBL/GenBank/DDBJ whole genome shotgun (WGS) entry which is preliminary data.</text>
</comment>
<dbReference type="OrthoDB" id="9771229at2"/>
<feature type="domain" description="Endoribonuclease YicC-like N-terminal" evidence="6">
    <location>
        <begin position="1"/>
        <end position="153"/>
    </location>
</feature>
<evidence type="ECO:0000256" key="2">
    <source>
        <dbReference type="ARBA" id="ARBA00022722"/>
    </source>
</evidence>
<dbReference type="EMBL" id="AUZJ01000066">
    <property type="protein sequence ID" value="ERF59577.1"/>
    <property type="molecule type" value="Genomic_DNA"/>
</dbReference>
<evidence type="ECO:0000256" key="4">
    <source>
        <dbReference type="ARBA" id="ARBA00022801"/>
    </source>
</evidence>
<comment type="similarity">
    <text evidence="5">Belongs to the YicC/YloC family.</text>
</comment>
<evidence type="ECO:0000313" key="11">
    <source>
        <dbReference type="Proteomes" id="UP000016646"/>
    </source>
</evidence>
<dbReference type="eggNOG" id="COG1561">
    <property type="taxonomic scope" value="Bacteria"/>
</dbReference>
<dbReference type="AlphaFoldDB" id="U1F6H1"/>
<dbReference type="InterPro" id="IPR013551">
    <property type="entry name" value="YicC-like_C"/>
</dbReference>
<dbReference type="NCBIfam" id="TIGR00255">
    <property type="entry name" value="YicC/YloC family endoribonuclease"/>
    <property type="match status" value="1"/>
</dbReference>
<dbReference type="RefSeq" id="WP_021331466.1">
    <property type="nucleotide sequence ID" value="NZ_AUZJ01000066.1"/>
</dbReference>
<dbReference type="InterPro" id="IPR013527">
    <property type="entry name" value="YicC-like_N"/>
</dbReference>
<dbReference type="GO" id="GO:0016787">
    <property type="term" value="F:hydrolase activity"/>
    <property type="evidence" value="ECO:0007669"/>
    <property type="project" value="UniProtKB-KW"/>
</dbReference>
<dbReference type="Proteomes" id="UP000016412">
    <property type="component" value="Unassembled WGS sequence"/>
</dbReference>
<dbReference type="InterPro" id="IPR005229">
    <property type="entry name" value="YicC/YloC-like"/>
</dbReference>
<feature type="domain" description="Endoribonuclease YicC-like C-terminal" evidence="7">
    <location>
        <begin position="172"/>
        <end position="288"/>
    </location>
</feature>
<dbReference type="Proteomes" id="UP000016646">
    <property type="component" value="Unassembled WGS sequence"/>
</dbReference>
<accession>U1F6H1</accession>
<dbReference type="GO" id="GO:0004521">
    <property type="term" value="F:RNA endonuclease activity"/>
    <property type="evidence" value="ECO:0007669"/>
    <property type="project" value="InterPro"/>
</dbReference>
<protein>
    <submittedName>
        <fullName evidence="8">TIGR00255 family protein</fullName>
    </submittedName>
</protein>
<evidence type="ECO:0000256" key="5">
    <source>
        <dbReference type="ARBA" id="ARBA00035648"/>
    </source>
</evidence>
<keyword evidence="3" id="KW-0255">Endonuclease</keyword>
<keyword evidence="4" id="KW-0378">Hydrolase</keyword>
<name>U1F6H1_TRESO</name>
<proteinExistence type="inferred from homology"/>
<organism evidence="8 10">
    <name type="scientific">Treponema socranskii subsp. socranskii VPI DR56BR1116 = ATCC 35536</name>
    <dbReference type="NCBI Taxonomy" id="1125725"/>
    <lineage>
        <taxon>Bacteria</taxon>
        <taxon>Pseudomonadati</taxon>
        <taxon>Spirochaetota</taxon>
        <taxon>Spirochaetia</taxon>
        <taxon>Spirochaetales</taxon>
        <taxon>Treponemataceae</taxon>
        <taxon>Treponema</taxon>
    </lineage>
</organism>
<keyword evidence="2" id="KW-0540">Nuclease</keyword>
<dbReference type="EMBL" id="AVQI01000080">
    <property type="protein sequence ID" value="ERJ98499.1"/>
    <property type="molecule type" value="Genomic_DNA"/>
</dbReference>
<keyword evidence="11" id="KW-1185">Reference proteome</keyword>
<gene>
    <name evidence="9" type="ORF">HMPREF0860_0338</name>
    <name evidence="8" type="ORF">HMPREF1325_1747</name>
</gene>
<evidence type="ECO:0000313" key="9">
    <source>
        <dbReference type="EMBL" id="ERJ98499.1"/>
    </source>
</evidence>
<evidence type="ECO:0000313" key="10">
    <source>
        <dbReference type="Proteomes" id="UP000016412"/>
    </source>
</evidence>
<evidence type="ECO:0000256" key="1">
    <source>
        <dbReference type="ARBA" id="ARBA00001968"/>
    </source>
</evidence>
<sequence>MTSMTGYAYSETENRDSSVSVEIKSVNARFLDVTINLPPYLNRLEQRFREAIAEKVVRGKVDVFIRVKETDPDCIVTADIPAAKFYARAILDIASAVGAQKNDILSIVASQPGVLKTEMTYDMEKYRNMIFPVFTDALESFCDDRKREGENLACDIEEKLETLFHAADFFKKRQGEMDSLFKKQIAQKFNELLGDAADEQRIMTETAVMIVKYTINEEVVRLQSHLEALKNEMLTNAAPGKKIDFLCQEINREINTIGSKSQFADVSAQVIAAKDALENIREQARNIE</sequence>